<feature type="compositionally biased region" description="Low complexity" evidence="2">
    <location>
        <begin position="36"/>
        <end position="49"/>
    </location>
</feature>
<organism evidence="4 5">
    <name type="scientific">Nitzschia inconspicua</name>
    <dbReference type="NCBI Taxonomy" id="303405"/>
    <lineage>
        <taxon>Eukaryota</taxon>
        <taxon>Sar</taxon>
        <taxon>Stramenopiles</taxon>
        <taxon>Ochrophyta</taxon>
        <taxon>Bacillariophyta</taxon>
        <taxon>Bacillariophyceae</taxon>
        <taxon>Bacillariophycidae</taxon>
        <taxon>Bacillariales</taxon>
        <taxon>Bacillariaceae</taxon>
        <taxon>Nitzschia</taxon>
    </lineage>
</organism>
<dbReference type="Pfam" id="PF17875">
    <property type="entry name" value="RPA43_OB"/>
    <property type="match status" value="1"/>
</dbReference>
<proteinExistence type="predicted"/>
<reference evidence="4" key="2">
    <citation type="submission" date="2021-04" db="EMBL/GenBank/DDBJ databases">
        <authorList>
            <person name="Podell S."/>
        </authorList>
    </citation>
    <scope>NUCLEOTIDE SEQUENCE</scope>
    <source>
        <strain evidence="4">Hildebrandi</strain>
    </source>
</reference>
<reference evidence="4" key="1">
    <citation type="journal article" date="2021" name="Sci. Rep.">
        <title>Diploid genomic architecture of Nitzschia inconspicua, an elite biomass production diatom.</title>
        <authorList>
            <person name="Oliver A."/>
            <person name="Podell S."/>
            <person name="Pinowska A."/>
            <person name="Traller J.C."/>
            <person name="Smith S.R."/>
            <person name="McClure R."/>
            <person name="Beliaev A."/>
            <person name="Bohutskyi P."/>
            <person name="Hill E.A."/>
            <person name="Rabines A."/>
            <person name="Zheng H."/>
            <person name="Allen L.Z."/>
            <person name="Kuo A."/>
            <person name="Grigoriev I.V."/>
            <person name="Allen A.E."/>
            <person name="Hazlebeck D."/>
            <person name="Allen E.E."/>
        </authorList>
    </citation>
    <scope>NUCLEOTIDE SEQUENCE</scope>
    <source>
        <strain evidence="4">Hildebrandi</strain>
    </source>
</reference>
<gene>
    <name evidence="4" type="ORF">IV203_030523</name>
</gene>
<dbReference type="AlphaFoldDB" id="A0A9K3Q268"/>
<name>A0A9K3Q268_9STRA</name>
<dbReference type="InterPro" id="IPR041178">
    <property type="entry name" value="RPA43_OB"/>
</dbReference>
<dbReference type="GO" id="GO:0006352">
    <property type="term" value="P:DNA-templated transcription initiation"/>
    <property type="evidence" value="ECO:0007669"/>
    <property type="project" value="InterPro"/>
</dbReference>
<dbReference type="Proteomes" id="UP000693970">
    <property type="component" value="Unassembled WGS sequence"/>
</dbReference>
<sequence length="341" mass="39001">MGKRKERHPVENDVESNAKKRKKDKRKKKSKDNKDNSSNIQQQQQQQQQETVVKLELHPQQEELQEEQEKKKKKKKKRSTAAKSNTSSRPRTESFGSISLSYGDLVASQDTRNNDDDDDDDNRTYPTTFFQKRVQLTISLLPYSLRNMQGSIRASLRKRLLQYSDGWGGILLAFDNITFRNTDNNNNNNNKGRGWILNELPHIHYEIECDVLVFAPTVGCQLQGTVSECFPSHISILVFGYINAMVSADTLLKTGLRYDHESHTWTVAQEGNFHINNKKNNTDDDYDLNNTNNNNKMNNPHNLQCISKGDKIKFVVSKIHECDGTLSLEGKSPVSSLLVES</sequence>
<evidence type="ECO:0000259" key="3">
    <source>
        <dbReference type="Pfam" id="PF17875"/>
    </source>
</evidence>
<evidence type="ECO:0000256" key="2">
    <source>
        <dbReference type="SAM" id="MobiDB-lite"/>
    </source>
</evidence>
<feature type="compositionally biased region" description="Basic residues" evidence="2">
    <location>
        <begin position="71"/>
        <end position="80"/>
    </location>
</feature>
<feature type="domain" description="RPA43 OB" evidence="3">
    <location>
        <begin position="216"/>
        <end position="330"/>
    </location>
</feature>
<dbReference type="InterPro" id="IPR045113">
    <property type="entry name" value="Rpb7-like"/>
</dbReference>
<dbReference type="GO" id="GO:0006362">
    <property type="term" value="P:transcription elongation by RNA polymerase I"/>
    <property type="evidence" value="ECO:0007669"/>
    <property type="project" value="TreeGrafter"/>
</dbReference>
<accession>A0A9K3Q268</accession>
<keyword evidence="1" id="KW-0539">Nucleus</keyword>
<evidence type="ECO:0000313" key="4">
    <source>
        <dbReference type="EMBL" id="KAG7367780.1"/>
    </source>
</evidence>
<dbReference type="GO" id="GO:0005736">
    <property type="term" value="C:RNA polymerase I complex"/>
    <property type="evidence" value="ECO:0007669"/>
    <property type="project" value="TreeGrafter"/>
</dbReference>
<protein>
    <recommendedName>
        <fullName evidence="3">RPA43 OB domain-containing protein</fullName>
    </recommendedName>
</protein>
<dbReference type="PANTHER" id="PTHR12709">
    <property type="entry name" value="DNA-DIRECTED RNA POLYMERASE II, III"/>
    <property type="match status" value="1"/>
</dbReference>
<feature type="region of interest" description="Disordered" evidence="2">
    <location>
        <begin position="1"/>
        <end position="100"/>
    </location>
</feature>
<keyword evidence="5" id="KW-1185">Reference proteome</keyword>
<evidence type="ECO:0000313" key="5">
    <source>
        <dbReference type="Proteomes" id="UP000693970"/>
    </source>
</evidence>
<evidence type="ECO:0000256" key="1">
    <source>
        <dbReference type="ARBA" id="ARBA00023242"/>
    </source>
</evidence>
<dbReference type="EMBL" id="JAGRRH010000006">
    <property type="protein sequence ID" value="KAG7367780.1"/>
    <property type="molecule type" value="Genomic_DNA"/>
</dbReference>
<feature type="compositionally biased region" description="Basic residues" evidence="2">
    <location>
        <begin position="19"/>
        <end position="31"/>
    </location>
</feature>
<dbReference type="OrthoDB" id="10250504at2759"/>
<dbReference type="PANTHER" id="PTHR12709:SF5">
    <property type="entry name" value="DNA-DIRECTED RNA POLYMERASE I SUBUNIT RPA43"/>
    <property type="match status" value="1"/>
</dbReference>
<comment type="caution">
    <text evidence="4">The sequence shown here is derived from an EMBL/GenBank/DDBJ whole genome shotgun (WGS) entry which is preliminary data.</text>
</comment>
<feature type="compositionally biased region" description="Polar residues" evidence="2">
    <location>
        <begin position="81"/>
        <end position="100"/>
    </location>
</feature>